<reference evidence="7 8" key="1">
    <citation type="journal article" date="2023" name="Commun. Biol.">
        <title>Genome analysis of Parmales, the sister group of diatoms, reveals the evolutionary specialization of diatoms from phago-mixotrophs to photoautotrophs.</title>
        <authorList>
            <person name="Ban H."/>
            <person name="Sato S."/>
            <person name="Yoshikawa S."/>
            <person name="Yamada K."/>
            <person name="Nakamura Y."/>
            <person name="Ichinomiya M."/>
            <person name="Sato N."/>
            <person name="Blanc-Mathieu R."/>
            <person name="Endo H."/>
            <person name="Kuwata A."/>
            <person name="Ogata H."/>
        </authorList>
    </citation>
    <scope>NUCLEOTIDE SEQUENCE [LARGE SCALE GENOMIC DNA]</scope>
</reference>
<dbReference type="SMART" id="SM00504">
    <property type="entry name" value="Ubox"/>
    <property type="match status" value="1"/>
</dbReference>
<dbReference type="PANTHER" id="PTHR10131:SF94">
    <property type="entry name" value="TNF RECEPTOR-ASSOCIATED FACTOR 4"/>
    <property type="match status" value="1"/>
</dbReference>
<evidence type="ECO:0000256" key="2">
    <source>
        <dbReference type="ARBA" id="ARBA00022771"/>
    </source>
</evidence>
<dbReference type="SUPFAM" id="SSF57850">
    <property type="entry name" value="RING/U-box"/>
    <property type="match status" value="1"/>
</dbReference>
<evidence type="ECO:0000313" key="8">
    <source>
        <dbReference type="Proteomes" id="UP001165060"/>
    </source>
</evidence>
<proteinExistence type="predicted"/>
<gene>
    <name evidence="7" type="ORF">TeGR_g13436</name>
</gene>
<evidence type="ECO:0000256" key="4">
    <source>
        <dbReference type="SAM" id="Coils"/>
    </source>
</evidence>
<dbReference type="Pfam" id="PF11789">
    <property type="entry name" value="zf-Nse"/>
    <property type="match status" value="1"/>
</dbReference>
<keyword evidence="1" id="KW-0479">Metal-binding</keyword>
<keyword evidence="2" id="KW-0863">Zinc-finger</keyword>
<feature type="domain" description="U-box" evidence="6">
    <location>
        <begin position="18"/>
        <end position="78"/>
    </location>
</feature>
<sequence length="294" mass="32251">MPGLDLSSFVHPQHISASMICPITQCVLQHPVVSPCEHMFEESALTEWLERSDKCPVCNQPNLDVSQLRPPSRVILSMLGELPRYCPHRSSGCTYSGPSDSISGHTASCPFLHVDTVESLQESVSALKTQNHALASQNDVLTQSLLLKDREIETLRQRVQALEHQTGLFPTPPPPPQSFTHYPGDGGFSTSDGSDTGGGGGLDRSDCDGDVSSVDGARAARRYRGRSNSEHRRHNRSHSEKQRPPKEGREKESDVRRIEKLREVQSKLERRTAERKERGGSGRGGGKGEVEGVG</sequence>
<protein>
    <recommendedName>
        <fullName evidence="6">U-box domain-containing protein</fullName>
    </recommendedName>
</protein>
<dbReference type="PANTHER" id="PTHR10131">
    <property type="entry name" value="TNF RECEPTOR ASSOCIATED FACTOR"/>
    <property type="match status" value="1"/>
</dbReference>
<accession>A0ABQ6MP47</accession>
<evidence type="ECO:0000259" key="6">
    <source>
        <dbReference type="SMART" id="SM00504"/>
    </source>
</evidence>
<dbReference type="Proteomes" id="UP001165060">
    <property type="component" value="Unassembled WGS sequence"/>
</dbReference>
<keyword evidence="4" id="KW-0175">Coiled coil</keyword>
<name>A0ABQ6MP47_9STRA</name>
<dbReference type="InterPro" id="IPR013083">
    <property type="entry name" value="Znf_RING/FYVE/PHD"/>
</dbReference>
<dbReference type="InterPro" id="IPR004181">
    <property type="entry name" value="Znf_MIZ"/>
</dbReference>
<evidence type="ECO:0000256" key="3">
    <source>
        <dbReference type="ARBA" id="ARBA00022833"/>
    </source>
</evidence>
<keyword evidence="8" id="KW-1185">Reference proteome</keyword>
<dbReference type="InterPro" id="IPR003613">
    <property type="entry name" value="Ubox_domain"/>
</dbReference>
<feature type="coiled-coil region" evidence="4">
    <location>
        <begin position="117"/>
        <end position="165"/>
    </location>
</feature>
<comment type="caution">
    <text evidence="7">The sequence shown here is derived from an EMBL/GenBank/DDBJ whole genome shotgun (WGS) entry which is preliminary data.</text>
</comment>
<feature type="compositionally biased region" description="Basic residues" evidence="5">
    <location>
        <begin position="219"/>
        <end position="236"/>
    </location>
</feature>
<evidence type="ECO:0000313" key="7">
    <source>
        <dbReference type="EMBL" id="GMI29449.1"/>
    </source>
</evidence>
<evidence type="ECO:0000256" key="5">
    <source>
        <dbReference type="SAM" id="MobiDB-lite"/>
    </source>
</evidence>
<feature type="compositionally biased region" description="Basic and acidic residues" evidence="5">
    <location>
        <begin position="237"/>
        <end position="294"/>
    </location>
</feature>
<feature type="region of interest" description="Disordered" evidence="5">
    <location>
        <begin position="165"/>
        <end position="294"/>
    </location>
</feature>
<organism evidence="7 8">
    <name type="scientific">Tetraparma gracilis</name>
    <dbReference type="NCBI Taxonomy" id="2962635"/>
    <lineage>
        <taxon>Eukaryota</taxon>
        <taxon>Sar</taxon>
        <taxon>Stramenopiles</taxon>
        <taxon>Ochrophyta</taxon>
        <taxon>Bolidophyceae</taxon>
        <taxon>Parmales</taxon>
        <taxon>Triparmaceae</taxon>
        <taxon>Tetraparma</taxon>
    </lineage>
</organism>
<dbReference type="EMBL" id="BRYB01001602">
    <property type="protein sequence ID" value="GMI29449.1"/>
    <property type="molecule type" value="Genomic_DNA"/>
</dbReference>
<keyword evidence="3" id="KW-0862">Zinc</keyword>
<dbReference type="Gene3D" id="3.30.40.10">
    <property type="entry name" value="Zinc/RING finger domain, C3HC4 (zinc finger)"/>
    <property type="match status" value="1"/>
</dbReference>
<evidence type="ECO:0000256" key="1">
    <source>
        <dbReference type="ARBA" id="ARBA00022723"/>
    </source>
</evidence>